<reference evidence="2" key="1">
    <citation type="journal article" date="2019" name="BMC Genomics">
        <title>A new reference genome for Sorghum bicolor reveals high levels of sequence similarity between sweet and grain genotypes: implications for the genetics of sugar metabolism.</title>
        <authorList>
            <person name="Cooper E.A."/>
            <person name="Brenton Z.W."/>
            <person name="Flinn B.S."/>
            <person name="Jenkins J."/>
            <person name="Shu S."/>
            <person name="Flowers D."/>
            <person name="Luo F."/>
            <person name="Wang Y."/>
            <person name="Xia P."/>
            <person name="Barry K."/>
            <person name="Daum C."/>
            <person name="Lipzen A."/>
            <person name="Yoshinaga Y."/>
            <person name="Schmutz J."/>
            <person name="Saski C."/>
            <person name="Vermerris W."/>
            <person name="Kresovich S."/>
        </authorList>
    </citation>
    <scope>NUCLEOTIDE SEQUENCE</scope>
</reference>
<comment type="caution">
    <text evidence="2">The sequence shown here is derived from an EMBL/GenBank/DDBJ whole genome shotgun (WGS) entry which is preliminary data.</text>
</comment>
<dbReference type="Proteomes" id="UP000807115">
    <property type="component" value="Chromosome 8"/>
</dbReference>
<feature type="compositionally biased region" description="Basic and acidic residues" evidence="1">
    <location>
        <begin position="10"/>
        <end position="21"/>
    </location>
</feature>
<feature type="compositionally biased region" description="Polar residues" evidence="1">
    <location>
        <begin position="51"/>
        <end position="64"/>
    </location>
</feature>
<dbReference type="EMBL" id="CM027687">
    <property type="protein sequence ID" value="KAG0519676.1"/>
    <property type="molecule type" value="Genomic_DNA"/>
</dbReference>
<reference evidence="2" key="2">
    <citation type="submission" date="2020-10" db="EMBL/GenBank/DDBJ databases">
        <authorList>
            <person name="Cooper E.A."/>
            <person name="Brenton Z.W."/>
            <person name="Flinn B.S."/>
            <person name="Jenkins J."/>
            <person name="Shu S."/>
            <person name="Flowers D."/>
            <person name="Luo F."/>
            <person name="Wang Y."/>
            <person name="Xia P."/>
            <person name="Barry K."/>
            <person name="Daum C."/>
            <person name="Lipzen A."/>
            <person name="Yoshinaga Y."/>
            <person name="Schmutz J."/>
            <person name="Saski C."/>
            <person name="Vermerris W."/>
            <person name="Kresovich S."/>
        </authorList>
    </citation>
    <scope>NUCLEOTIDE SEQUENCE</scope>
</reference>
<name>A0A921QDC9_SORBI</name>
<dbReference type="AlphaFoldDB" id="A0A921QDC9"/>
<protein>
    <submittedName>
        <fullName evidence="2">Uncharacterized protein</fullName>
    </submittedName>
</protein>
<evidence type="ECO:0000256" key="1">
    <source>
        <dbReference type="SAM" id="MobiDB-lite"/>
    </source>
</evidence>
<evidence type="ECO:0000313" key="2">
    <source>
        <dbReference type="EMBL" id="KAG0519676.1"/>
    </source>
</evidence>
<accession>A0A921QDC9</accession>
<proteinExistence type="predicted"/>
<evidence type="ECO:0000313" key="3">
    <source>
        <dbReference type="Proteomes" id="UP000807115"/>
    </source>
</evidence>
<gene>
    <name evidence="2" type="ORF">BDA96_08G007600</name>
</gene>
<sequence>MAYHIGMETFTDKLQREEPPSHEAGNNDMADLKQEDSIYADRLQREDLPSQEGNKNNGTASTPASEICEAADDMV</sequence>
<feature type="region of interest" description="Disordered" evidence="1">
    <location>
        <begin position="1"/>
        <end position="75"/>
    </location>
</feature>
<organism evidence="2 3">
    <name type="scientific">Sorghum bicolor</name>
    <name type="common">Sorghum</name>
    <name type="synonym">Sorghum vulgare</name>
    <dbReference type="NCBI Taxonomy" id="4558"/>
    <lineage>
        <taxon>Eukaryota</taxon>
        <taxon>Viridiplantae</taxon>
        <taxon>Streptophyta</taxon>
        <taxon>Embryophyta</taxon>
        <taxon>Tracheophyta</taxon>
        <taxon>Spermatophyta</taxon>
        <taxon>Magnoliopsida</taxon>
        <taxon>Liliopsida</taxon>
        <taxon>Poales</taxon>
        <taxon>Poaceae</taxon>
        <taxon>PACMAD clade</taxon>
        <taxon>Panicoideae</taxon>
        <taxon>Andropogonodae</taxon>
        <taxon>Andropogoneae</taxon>
        <taxon>Sorghinae</taxon>
        <taxon>Sorghum</taxon>
    </lineage>
</organism>